<protein>
    <recommendedName>
        <fullName evidence="2">Retrotransposon gag domain-containing protein</fullName>
    </recommendedName>
</protein>
<dbReference type="AlphaFoldDB" id="A0AAV2CDC1"/>
<organism evidence="3 4">
    <name type="scientific">Linum trigynum</name>
    <dbReference type="NCBI Taxonomy" id="586398"/>
    <lineage>
        <taxon>Eukaryota</taxon>
        <taxon>Viridiplantae</taxon>
        <taxon>Streptophyta</taxon>
        <taxon>Embryophyta</taxon>
        <taxon>Tracheophyta</taxon>
        <taxon>Spermatophyta</taxon>
        <taxon>Magnoliopsida</taxon>
        <taxon>eudicotyledons</taxon>
        <taxon>Gunneridae</taxon>
        <taxon>Pentapetalae</taxon>
        <taxon>rosids</taxon>
        <taxon>fabids</taxon>
        <taxon>Malpighiales</taxon>
        <taxon>Linaceae</taxon>
        <taxon>Linum</taxon>
    </lineage>
</organism>
<feature type="domain" description="Retrotransposon gag" evidence="2">
    <location>
        <begin position="125"/>
        <end position="218"/>
    </location>
</feature>
<name>A0AAV2CDC1_9ROSI</name>
<sequence>MASNTSRIVDLETQMADVQLKMASQHQELKDAIAAMAASTKDHIDAMAASFSRSRDKSPIQSPPSQSHFGDHQQFRGSQSRSTILDHYPRLEFSHFSGVDPHAWLSKCSKLFLLYSIPEEQKVELVSYYLEGRAHTWFEGWSFRRFPLIWGQFVDELLRRFGNQEQLNVVAAFDQLRQKGSVSTYQEEFDELRSRMLRMNPDLKEHYFILSFLGGLNDEIQPRVQVLNPPTLACAFYQALLEESAIEARKRKLCSAPVSR</sequence>
<feature type="region of interest" description="Disordered" evidence="1">
    <location>
        <begin position="53"/>
        <end position="74"/>
    </location>
</feature>
<dbReference type="Proteomes" id="UP001497516">
    <property type="component" value="Chromosome 1"/>
</dbReference>
<reference evidence="3 4" key="1">
    <citation type="submission" date="2024-04" db="EMBL/GenBank/DDBJ databases">
        <authorList>
            <person name="Fracassetti M."/>
        </authorList>
    </citation>
    <scope>NUCLEOTIDE SEQUENCE [LARGE SCALE GENOMIC DNA]</scope>
</reference>
<evidence type="ECO:0000313" key="3">
    <source>
        <dbReference type="EMBL" id="CAL1354420.1"/>
    </source>
</evidence>
<gene>
    <name evidence="3" type="ORF">LTRI10_LOCUS2231</name>
</gene>
<proteinExistence type="predicted"/>
<feature type="compositionally biased region" description="Polar residues" evidence="1">
    <location>
        <begin position="59"/>
        <end position="68"/>
    </location>
</feature>
<evidence type="ECO:0000313" key="4">
    <source>
        <dbReference type="Proteomes" id="UP001497516"/>
    </source>
</evidence>
<dbReference type="Pfam" id="PF03732">
    <property type="entry name" value="Retrotrans_gag"/>
    <property type="match status" value="1"/>
</dbReference>
<dbReference type="InterPro" id="IPR005162">
    <property type="entry name" value="Retrotrans_gag_dom"/>
</dbReference>
<accession>A0AAV2CDC1</accession>
<dbReference type="EMBL" id="OZ034813">
    <property type="protein sequence ID" value="CAL1354420.1"/>
    <property type="molecule type" value="Genomic_DNA"/>
</dbReference>
<evidence type="ECO:0000256" key="1">
    <source>
        <dbReference type="SAM" id="MobiDB-lite"/>
    </source>
</evidence>
<keyword evidence="4" id="KW-1185">Reference proteome</keyword>
<evidence type="ECO:0000259" key="2">
    <source>
        <dbReference type="Pfam" id="PF03732"/>
    </source>
</evidence>